<dbReference type="Proteomes" id="UP000180133">
    <property type="component" value="Unassembled WGS sequence"/>
</dbReference>
<gene>
    <name evidence="1" type="ORF">BI375_23135</name>
</gene>
<keyword evidence="2" id="KW-1185">Reference proteome</keyword>
<dbReference type="EMBL" id="MKFT01000031">
    <property type="protein sequence ID" value="OHY90481.1"/>
    <property type="molecule type" value="Genomic_DNA"/>
</dbReference>
<evidence type="ECO:0000313" key="2">
    <source>
        <dbReference type="Proteomes" id="UP000180133"/>
    </source>
</evidence>
<evidence type="ECO:0000313" key="1">
    <source>
        <dbReference type="EMBL" id="OHY90481.1"/>
    </source>
</evidence>
<reference evidence="1 2" key="1">
    <citation type="submission" date="2016-09" db="EMBL/GenBank/DDBJ databases">
        <title>Isolation, identification and antibiotic sensitivity analysis of bacterial pathogen from juvenile Hippocampus erectus with tail-rotted disease.</title>
        <authorList>
            <person name="Yang Q."/>
        </authorList>
    </citation>
    <scope>NUCLEOTIDE SEQUENCE [LARGE SCALE GENOMIC DNA]</scope>
    <source>
        <strain evidence="1 2">HM-10</strain>
    </source>
</reference>
<protein>
    <submittedName>
        <fullName evidence="1">Uncharacterized protein</fullName>
    </submittedName>
</protein>
<comment type="caution">
    <text evidence="1">The sequence shown here is derived from an EMBL/GenBank/DDBJ whole genome shotgun (WGS) entry which is preliminary data.</text>
</comment>
<organism evidence="1 2">
    <name type="scientific">Vibrio rotiferianus</name>
    <dbReference type="NCBI Taxonomy" id="190895"/>
    <lineage>
        <taxon>Bacteria</taxon>
        <taxon>Pseudomonadati</taxon>
        <taxon>Pseudomonadota</taxon>
        <taxon>Gammaproteobacteria</taxon>
        <taxon>Vibrionales</taxon>
        <taxon>Vibrionaceae</taxon>
        <taxon>Vibrio</taxon>
    </lineage>
</organism>
<proteinExistence type="predicted"/>
<sequence length="251" mass="28386">MEQNKINSATRAHDLLSKARAQKDNTVTATVWKSVLTQSNESMDSFEVIRLVNLLRAEIKSVERRLVKAGVPASVYSVHFNSAYNATSIDNVNASWSNFKKYITNELLLCLKFSEFILEEDEPEFDDQSISEIIKLIDELKDSLSQSDADPDLIYFVSEQIKLLERGLHDVKIRGSKAIQKCYVDGLGEILENSELIEENNDKAIVQKLRKAWGHVQDATEKAAQLNKSADTWSKLIDRGSEVIEHLSQLT</sequence>
<accession>A0ABX3D5M5</accession>
<dbReference type="RefSeq" id="WP_042603237.1">
    <property type="nucleotide sequence ID" value="NZ_KV861344.1"/>
</dbReference>
<name>A0ABX3D5M5_9VIBR</name>